<sequence length="148" mass="15838">MIVERVAKFTVAVVGALIALAALGAGLVYFQLYGEHEFSAADFEDATGQKLPASARILKGESRGWDLRGDHDACALIKLSQADYERLLAAIRPGTGSDNASPCSAEMYAAFARYTVRAAESTSKQGGSYYAWALADGQSVVMVEYSSW</sequence>
<keyword evidence="2" id="KW-1185">Reference proteome</keyword>
<evidence type="ECO:0000313" key="1">
    <source>
        <dbReference type="EMBL" id="MFG6431737.1"/>
    </source>
</evidence>
<dbReference type="RefSeq" id="WP_394481027.1">
    <property type="nucleotide sequence ID" value="NZ_JBIGHV010000006.1"/>
</dbReference>
<organism evidence="1 2">
    <name type="scientific">Pelomonas parva</name>
    <dbReference type="NCBI Taxonomy" id="3299032"/>
    <lineage>
        <taxon>Bacteria</taxon>
        <taxon>Pseudomonadati</taxon>
        <taxon>Pseudomonadota</taxon>
        <taxon>Betaproteobacteria</taxon>
        <taxon>Burkholderiales</taxon>
        <taxon>Sphaerotilaceae</taxon>
        <taxon>Roseateles</taxon>
    </lineage>
</organism>
<dbReference type="Proteomes" id="UP001606210">
    <property type="component" value="Unassembled WGS sequence"/>
</dbReference>
<name>A0ABW7F528_9BURK</name>
<reference evidence="1 2" key="1">
    <citation type="submission" date="2024-08" db="EMBL/GenBank/DDBJ databases">
        <authorList>
            <person name="Lu H."/>
        </authorList>
    </citation>
    <scope>NUCLEOTIDE SEQUENCE [LARGE SCALE GENOMIC DNA]</scope>
    <source>
        <strain evidence="1 2">LYH14W</strain>
    </source>
</reference>
<dbReference type="EMBL" id="JBIGHV010000006">
    <property type="protein sequence ID" value="MFG6431737.1"/>
    <property type="molecule type" value="Genomic_DNA"/>
</dbReference>
<gene>
    <name evidence="1" type="ORF">ACG00Y_17585</name>
</gene>
<evidence type="ECO:0000313" key="2">
    <source>
        <dbReference type="Proteomes" id="UP001606210"/>
    </source>
</evidence>
<comment type="caution">
    <text evidence="1">The sequence shown here is derived from an EMBL/GenBank/DDBJ whole genome shotgun (WGS) entry which is preliminary data.</text>
</comment>
<protein>
    <submittedName>
        <fullName evidence="1">Uncharacterized protein</fullName>
    </submittedName>
</protein>
<proteinExistence type="predicted"/>
<accession>A0ABW7F528</accession>